<dbReference type="EMBL" id="PYGD01000010">
    <property type="protein sequence ID" value="PSK89862.1"/>
    <property type="molecule type" value="Genomic_DNA"/>
</dbReference>
<dbReference type="InterPro" id="IPR050361">
    <property type="entry name" value="MPP/UQCRC_Complex"/>
</dbReference>
<gene>
    <name evidence="4" type="ORF">B0I18_110163</name>
</gene>
<dbReference type="SUPFAM" id="SSF63411">
    <property type="entry name" value="LuxS/MPP-like metallohydrolase"/>
    <property type="match status" value="2"/>
</dbReference>
<reference evidence="4 5" key="1">
    <citation type="submission" date="2018-03" db="EMBL/GenBank/DDBJ databases">
        <title>Genomic Encyclopedia of Type Strains, Phase III (KMG-III): the genomes of soil and plant-associated and newly described type strains.</title>
        <authorList>
            <person name="Whitman W."/>
        </authorList>
    </citation>
    <scope>NUCLEOTIDE SEQUENCE [LARGE SCALE GENOMIC DNA]</scope>
    <source>
        <strain evidence="4 5">CGMCC 1.12700</strain>
    </source>
</reference>
<dbReference type="Proteomes" id="UP000240572">
    <property type="component" value="Unassembled WGS sequence"/>
</dbReference>
<dbReference type="InterPro" id="IPR011249">
    <property type="entry name" value="Metalloenz_LuxS/M16"/>
</dbReference>
<dbReference type="Pfam" id="PF05193">
    <property type="entry name" value="Peptidase_M16_C"/>
    <property type="match status" value="1"/>
</dbReference>
<dbReference type="Pfam" id="PF00675">
    <property type="entry name" value="Peptidase_M16"/>
    <property type="match status" value="1"/>
</dbReference>
<feature type="chain" id="PRO_5015127856" evidence="1">
    <location>
        <begin position="20"/>
        <end position="691"/>
    </location>
</feature>
<accession>A0A2P8CY22</accession>
<evidence type="ECO:0000313" key="5">
    <source>
        <dbReference type="Proteomes" id="UP000240572"/>
    </source>
</evidence>
<evidence type="ECO:0000259" key="2">
    <source>
        <dbReference type="Pfam" id="PF00675"/>
    </source>
</evidence>
<dbReference type="GO" id="GO:0046872">
    <property type="term" value="F:metal ion binding"/>
    <property type="evidence" value="ECO:0007669"/>
    <property type="project" value="InterPro"/>
</dbReference>
<dbReference type="Gene3D" id="3.30.830.10">
    <property type="entry name" value="Metalloenzyme, LuxS/M16 peptidase-like"/>
    <property type="match status" value="2"/>
</dbReference>
<protein>
    <submittedName>
        <fullName evidence="4">Putative Zn-dependent peptidase</fullName>
    </submittedName>
</protein>
<dbReference type="InterPro" id="IPR007863">
    <property type="entry name" value="Peptidase_M16_C"/>
</dbReference>
<dbReference type="RefSeq" id="WP_106524662.1">
    <property type="nucleotide sequence ID" value="NZ_PYGD01000010.1"/>
</dbReference>
<dbReference type="PANTHER" id="PTHR11851">
    <property type="entry name" value="METALLOPROTEASE"/>
    <property type="match status" value="1"/>
</dbReference>
<evidence type="ECO:0000259" key="3">
    <source>
        <dbReference type="Pfam" id="PF05193"/>
    </source>
</evidence>
<keyword evidence="5" id="KW-1185">Reference proteome</keyword>
<proteinExistence type="predicted"/>
<feature type="domain" description="Peptidase M16 C-terminal" evidence="3">
    <location>
        <begin position="198"/>
        <end position="374"/>
    </location>
</feature>
<sequence>MKKIIFSIVALSLFTAAHAQKLDRSIRPKAGPAPEIKLGDAESFTLPNGLKVFVVENHKMPVVTYSVQLDIHPEAEGNKSGTNSLVGELITSGTKTRSKDKFDEEVDAIGASLNATSQSITGKTLTKHQDKLLDLMSDALVNANFQQTELDKLKKQTLSGLETSKNEPDEMLKNVSAVRNFGSNHPYGEVVRTETVNNITLADCNAYYKKYFRPNVAYMAIVGDINLAQAKELANKYFAKWEKGDVARANYPAVKAPAATEVDFVPRDGAVQSVIGITYPVSLYPGTPDVIKTRVVNEILGGSSQGRLFLNLREKHAWTYGSYSSIDVDDVMGNVQVYAKCRNEVTDSSINEMVKEMNDIRNTPVSAEVLQNTLNYMAGTFAIGLENPATIAQYAINIDRYKMPKDYYKNYLKNLSAVNAADVKATAQKYIDPSKAYIVVVGNKSEVDKLKRFSPDGKINYFDNYGNPIKPAETKAVAAGVTAESIVKKYVDAIGGKAAVEGVKSLKVAMSTEMQGTPIKITQTVGSPDKFKMTVEAMGMVVQKVVMNGTKGYQEAGGQKADLGADEIAEFGQQADLQADLHPEKFGTTYNLKGIEQVDGKDAYVIEEKSKAGKASTKYYDVASGLLVKSIAESDMGGQKMSQTTLFSDYKEVKNGKGYKIPFAIEQTPPGMKLSVQSAEANVTVSDADFK</sequence>
<comment type="caution">
    <text evidence="4">The sequence shown here is derived from an EMBL/GenBank/DDBJ whole genome shotgun (WGS) entry which is preliminary data.</text>
</comment>
<feature type="signal peptide" evidence="1">
    <location>
        <begin position="1"/>
        <end position="19"/>
    </location>
</feature>
<keyword evidence="1" id="KW-0732">Signal</keyword>
<evidence type="ECO:0000313" key="4">
    <source>
        <dbReference type="EMBL" id="PSK89862.1"/>
    </source>
</evidence>
<organism evidence="4 5">
    <name type="scientific">Taibaiella chishuiensis</name>
    <dbReference type="NCBI Taxonomy" id="1434707"/>
    <lineage>
        <taxon>Bacteria</taxon>
        <taxon>Pseudomonadati</taxon>
        <taxon>Bacteroidota</taxon>
        <taxon>Chitinophagia</taxon>
        <taxon>Chitinophagales</taxon>
        <taxon>Chitinophagaceae</taxon>
        <taxon>Taibaiella</taxon>
    </lineage>
</organism>
<dbReference type="AlphaFoldDB" id="A0A2P8CY22"/>
<dbReference type="InterPro" id="IPR011765">
    <property type="entry name" value="Pept_M16_N"/>
</dbReference>
<dbReference type="PANTHER" id="PTHR11851:SF224">
    <property type="entry name" value="PROCESSING PROTEASE"/>
    <property type="match status" value="1"/>
</dbReference>
<feature type="domain" description="Peptidase M16 N-terminal" evidence="2">
    <location>
        <begin position="59"/>
        <end position="173"/>
    </location>
</feature>
<name>A0A2P8CY22_9BACT</name>
<dbReference type="OrthoDB" id="9811314at2"/>
<evidence type="ECO:0000256" key="1">
    <source>
        <dbReference type="SAM" id="SignalP"/>
    </source>
</evidence>